<sequence>MMKFYGIKDYNVKSGKEFVTVIQTPSHVDARWYYVNKLKEDVCIIDISSHELNGMQATNLLHSGITFHTFVGVNEHLNNIEEVVV</sequence>
<protein>
    <recommendedName>
        <fullName evidence="3">Cytoplasmic protein</fullName>
    </recommendedName>
</protein>
<organism evidence="1 2">
    <name type="scientific">Bacillus cereus TIAC219</name>
    <dbReference type="NCBI Taxonomy" id="718222"/>
    <lineage>
        <taxon>Bacteria</taxon>
        <taxon>Bacillati</taxon>
        <taxon>Bacillota</taxon>
        <taxon>Bacilli</taxon>
        <taxon>Bacillales</taxon>
        <taxon>Bacillaceae</taxon>
        <taxon>Bacillus</taxon>
        <taxon>Bacillus cereus group</taxon>
    </lineage>
</organism>
<dbReference type="Proteomes" id="UP000014060">
    <property type="component" value="Unassembled WGS sequence"/>
</dbReference>
<dbReference type="RefSeq" id="WP_000975371.1">
    <property type="nucleotide sequence ID" value="NZ_KB976014.1"/>
</dbReference>
<dbReference type="AlphaFoldDB" id="A0ABC9SQJ9"/>
<reference evidence="1 2" key="1">
    <citation type="submission" date="2013-01" db="EMBL/GenBank/DDBJ databases">
        <title>The Genome Sequence of Bacillus cereus TIAC219.</title>
        <authorList>
            <consortium name="The Broad Institute Genome Sequencing Platform"/>
            <consortium name="The Broad Institute Genome Sequencing Center for Infectious Disease"/>
            <person name="Feldgarden M."/>
            <person name="Van der Auwera G.A."/>
            <person name="Mahillon J."/>
            <person name="Duprez V."/>
            <person name="Timmery S."/>
            <person name="Mattelet C."/>
            <person name="Dierick K."/>
            <person name="Sun M."/>
            <person name="Yu Z."/>
            <person name="Zhu L."/>
            <person name="Hu X."/>
            <person name="Shank E.B."/>
            <person name="Swiecicka I."/>
            <person name="Hansen B.M."/>
            <person name="Andrup L."/>
            <person name="Walker B."/>
            <person name="Young S.K."/>
            <person name="Zeng Q."/>
            <person name="Gargeya S."/>
            <person name="Fitzgerald M."/>
            <person name="Haas B."/>
            <person name="Abouelleil A."/>
            <person name="Alvarado L."/>
            <person name="Arachchi H.M."/>
            <person name="Berlin A.M."/>
            <person name="Chapman S.B."/>
            <person name="Dewar J."/>
            <person name="Goldberg J."/>
            <person name="Griggs A."/>
            <person name="Gujja S."/>
            <person name="Hansen M."/>
            <person name="Howarth C."/>
            <person name="Imamovic A."/>
            <person name="Larimer J."/>
            <person name="McCowan C."/>
            <person name="Murphy C."/>
            <person name="Neiman D."/>
            <person name="Pearson M."/>
            <person name="Priest M."/>
            <person name="Roberts A."/>
            <person name="Saif S."/>
            <person name="Shea T."/>
            <person name="Sisk P."/>
            <person name="Sykes S."/>
            <person name="Wortman J."/>
            <person name="Nusbaum C."/>
            <person name="Birren B."/>
        </authorList>
    </citation>
    <scope>NUCLEOTIDE SEQUENCE [LARGE SCALE GENOMIC DNA]</scope>
    <source>
        <strain evidence="1 2">TIAC219</strain>
    </source>
</reference>
<dbReference type="EMBL" id="AHCJ01000083">
    <property type="protein sequence ID" value="EOQ57865.1"/>
    <property type="molecule type" value="Genomic_DNA"/>
</dbReference>
<evidence type="ECO:0000313" key="1">
    <source>
        <dbReference type="EMBL" id="EOQ57865.1"/>
    </source>
</evidence>
<evidence type="ECO:0008006" key="3">
    <source>
        <dbReference type="Google" id="ProtNLM"/>
    </source>
</evidence>
<comment type="caution">
    <text evidence="1">The sequence shown here is derived from an EMBL/GenBank/DDBJ whole genome shotgun (WGS) entry which is preliminary data.</text>
</comment>
<proteinExistence type="predicted"/>
<gene>
    <name evidence="1" type="ORF">IAY_06221</name>
</gene>
<name>A0ABC9SQJ9_BACCE</name>
<accession>A0ABC9SQJ9</accession>
<evidence type="ECO:0000313" key="2">
    <source>
        <dbReference type="Proteomes" id="UP000014060"/>
    </source>
</evidence>